<dbReference type="KEGG" id="lel:PVL30_000109"/>
<feature type="domain" description="Helicase C-terminal" evidence="13">
    <location>
        <begin position="642"/>
        <end position="815"/>
    </location>
</feature>
<dbReference type="STRING" id="379508.A5DRX8"/>
<dbReference type="GO" id="GO:0005524">
    <property type="term" value="F:ATP binding"/>
    <property type="evidence" value="ECO:0007669"/>
    <property type="project" value="UniProtKB-KW"/>
</dbReference>
<evidence type="ECO:0000313" key="14">
    <source>
        <dbReference type="EMBL" id="EDK41936.1"/>
    </source>
</evidence>
<reference evidence="14 15" key="1">
    <citation type="journal article" date="2009" name="Nature">
        <title>Evolution of pathogenicity and sexual reproduction in eight Candida genomes.</title>
        <authorList>
            <person name="Butler G."/>
            <person name="Rasmussen M.D."/>
            <person name="Lin M.F."/>
            <person name="Santos M.A."/>
            <person name="Sakthikumar S."/>
            <person name="Munro C.A."/>
            <person name="Rheinbay E."/>
            <person name="Grabherr M."/>
            <person name="Forche A."/>
            <person name="Reedy J.L."/>
            <person name="Agrafioti I."/>
            <person name="Arnaud M.B."/>
            <person name="Bates S."/>
            <person name="Brown A.J."/>
            <person name="Brunke S."/>
            <person name="Costanzo M.C."/>
            <person name="Fitzpatrick D.A."/>
            <person name="de Groot P.W."/>
            <person name="Harris D."/>
            <person name="Hoyer L.L."/>
            <person name="Hube B."/>
            <person name="Klis F.M."/>
            <person name="Kodira C."/>
            <person name="Lennard N."/>
            <person name="Logue M.E."/>
            <person name="Martin R."/>
            <person name="Neiman A.M."/>
            <person name="Nikolaou E."/>
            <person name="Quail M.A."/>
            <person name="Quinn J."/>
            <person name="Santos M.C."/>
            <person name="Schmitzberger F.F."/>
            <person name="Sherlock G."/>
            <person name="Shah P."/>
            <person name="Silverstein K.A."/>
            <person name="Skrzypek M.S."/>
            <person name="Soll D."/>
            <person name="Staggs R."/>
            <person name="Stansfield I."/>
            <person name="Stumpf M.P."/>
            <person name="Sudbery P.E."/>
            <person name="Srikantha T."/>
            <person name="Zeng Q."/>
            <person name="Berman J."/>
            <person name="Berriman M."/>
            <person name="Heitman J."/>
            <person name="Gow N.A."/>
            <person name="Lorenz M.C."/>
            <person name="Birren B.W."/>
            <person name="Kellis M."/>
            <person name="Cuomo C.A."/>
        </authorList>
    </citation>
    <scope>NUCLEOTIDE SEQUENCE [LARGE SCALE GENOMIC DNA]</scope>
    <source>
        <strain evidence="15">ATCC 11503 / BCRC 21390 / CBS 2605 / JCM 1781 / NBRC 1676 / NRRL YB-4239</strain>
    </source>
</reference>
<dbReference type="InterPro" id="IPR007502">
    <property type="entry name" value="Helicase-assoc_dom"/>
</dbReference>
<evidence type="ECO:0000256" key="8">
    <source>
        <dbReference type="ARBA" id="ARBA00038040"/>
    </source>
</evidence>
<dbReference type="InParanoid" id="A5DRX8"/>
<dbReference type="PROSITE" id="PS00690">
    <property type="entry name" value="DEAH_ATP_HELICASE"/>
    <property type="match status" value="1"/>
</dbReference>
<dbReference type="SMART" id="SM00847">
    <property type="entry name" value="HA2"/>
    <property type="match status" value="1"/>
</dbReference>
<dbReference type="InterPro" id="IPR027417">
    <property type="entry name" value="P-loop_NTPase"/>
</dbReference>
<dbReference type="FunCoup" id="A5DRX8">
    <property type="interactions" value="786"/>
</dbReference>
<dbReference type="GO" id="GO:0071007">
    <property type="term" value="C:U2-type catalytic step 2 spliceosome"/>
    <property type="evidence" value="ECO:0007669"/>
    <property type="project" value="EnsemblFungi"/>
</dbReference>
<comment type="similarity">
    <text evidence="8">Belongs to the DEAD box helicase family. DEAH subfamily. PRP16 sub-subfamily.</text>
</comment>
<evidence type="ECO:0000256" key="4">
    <source>
        <dbReference type="ARBA" id="ARBA00022801"/>
    </source>
</evidence>
<dbReference type="Gene3D" id="1.20.120.1080">
    <property type="match status" value="1"/>
</dbReference>
<dbReference type="Pfam" id="PF00271">
    <property type="entry name" value="Helicase_C"/>
    <property type="match status" value="1"/>
</dbReference>
<dbReference type="InterPro" id="IPR001650">
    <property type="entry name" value="Helicase_C-like"/>
</dbReference>
<comment type="catalytic activity">
    <reaction evidence="9">
        <text>ATP + H2O = ADP + phosphate + H(+)</text>
        <dbReference type="Rhea" id="RHEA:13065"/>
        <dbReference type="ChEBI" id="CHEBI:15377"/>
        <dbReference type="ChEBI" id="CHEBI:15378"/>
        <dbReference type="ChEBI" id="CHEBI:30616"/>
        <dbReference type="ChEBI" id="CHEBI:43474"/>
        <dbReference type="ChEBI" id="CHEBI:456216"/>
        <dbReference type="EC" id="3.6.4.13"/>
    </reaction>
</comment>
<dbReference type="InterPro" id="IPR048333">
    <property type="entry name" value="HA2_WH"/>
</dbReference>
<proteinExistence type="inferred from homology"/>
<dbReference type="OrthoDB" id="10253254at2759"/>
<dbReference type="HOGENOM" id="CLU_001832_6_3_1"/>
<evidence type="ECO:0000313" key="15">
    <source>
        <dbReference type="Proteomes" id="UP000001996"/>
    </source>
</evidence>
<evidence type="ECO:0000256" key="7">
    <source>
        <dbReference type="ARBA" id="ARBA00023187"/>
    </source>
</evidence>
<keyword evidence="3" id="KW-0547">Nucleotide-binding</keyword>
<dbReference type="PANTHER" id="PTHR18934:SF91">
    <property type="entry name" value="PRE-MRNA-SPLICING FACTOR ATP-DEPENDENT RNA HELICASE PRP16"/>
    <property type="match status" value="1"/>
</dbReference>
<evidence type="ECO:0000256" key="2">
    <source>
        <dbReference type="ARBA" id="ARBA00022664"/>
    </source>
</evidence>
<evidence type="ECO:0000256" key="9">
    <source>
        <dbReference type="ARBA" id="ARBA00047984"/>
    </source>
</evidence>
<dbReference type="EMBL" id="CH981524">
    <property type="protein sequence ID" value="EDK41936.1"/>
    <property type="molecule type" value="Genomic_DNA"/>
</dbReference>
<feature type="compositionally biased region" description="Low complexity" evidence="11">
    <location>
        <begin position="356"/>
        <end position="365"/>
    </location>
</feature>
<dbReference type="InterPro" id="IPR014001">
    <property type="entry name" value="Helicase_ATP-bd"/>
</dbReference>
<protein>
    <recommendedName>
        <fullName evidence="1">RNA helicase</fullName>
        <ecNumber evidence="1">3.6.4.13</ecNumber>
    </recommendedName>
</protein>
<feature type="compositionally biased region" description="Basic and acidic residues" evidence="11">
    <location>
        <begin position="366"/>
        <end position="394"/>
    </location>
</feature>
<keyword evidence="4" id="KW-0378">Hydrolase</keyword>
<dbReference type="Pfam" id="PF21010">
    <property type="entry name" value="HA2_C"/>
    <property type="match status" value="1"/>
</dbReference>
<evidence type="ECO:0000256" key="10">
    <source>
        <dbReference type="SAM" id="Coils"/>
    </source>
</evidence>
<feature type="coiled-coil region" evidence="10">
    <location>
        <begin position="1100"/>
        <end position="1130"/>
    </location>
</feature>
<dbReference type="GO" id="GO:0016787">
    <property type="term" value="F:hydrolase activity"/>
    <property type="evidence" value="ECO:0007669"/>
    <property type="project" value="UniProtKB-KW"/>
</dbReference>
<dbReference type="EC" id="3.6.4.13" evidence="1"/>
<feature type="compositionally biased region" description="Basic and acidic residues" evidence="11">
    <location>
        <begin position="345"/>
        <end position="354"/>
    </location>
</feature>
<organism evidence="14 15">
    <name type="scientific">Lodderomyces elongisporus (strain ATCC 11503 / CBS 2605 / JCM 1781 / NBRC 1676 / NRRL YB-4239)</name>
    <name type="common">Yeast</name>
    <name type="synonym">Saccharomyces elongisporus</name>
    <dbReference type="NCBI Taxonomy" id="379508"/>
    <lineage>
        <taxon>Eukaryota</taxon>
        <taxon>Fungi</taxon>
        <taxon>Dikarya</taxon>
        <taxon>Ascomycota</taxon>
        <taxon>Saccharomycotina</taxon>
        <taxon>Pichiomycetes</taxon>
        <taxon>Debaryomycetaceae</taxon>
        <taxon>Candida/Lodderomyces clade</taxon>
        <taxon>Lodderomyces</taxon>
    </lineage>
</organism>
<dbReference type="GO" id="GO:0003723">
    <property type="term" value="F:RNA binding"/>
    <property type="evidence" value="ECO:0007669"/>
    <property type="project" value="TreeGrafter"/>
</dbReference>
<dbReference type="eggNOG" id="KOG0924">
    <property type="taxonomic scope" value="Eukaryota"/>
</dbReference>
<accession>A5DRX8</accession>
<dbReference type="Pfam" id="PF07717">
    <property type="entry name" value="OB_NTP_bind"/>
    <property type="match status" value="1"/>
</dbReference>
<keyword evidence="7" id="KW-0508">mRNA splicing</keyword>
<dbReference type="InterPro" id="IPR011709">
    <property type="entry name" value="DEAD-box_helicase_OB_fold"/>
</dbReference>
<dbReference type="FunFam" id="3.40.50.300:FF:000615">
    <property type="entry name" value="pre-mRNA-splicing factor ATP-dependent RNA helicase DEAH7"/>
    <property type="match status" value="1"/>
</dbReference>
<dbReference type="GO" id="GO:0034458">
    <property type="term" value="F:3'-5' RNA helicase activity"/>
    <property type="evidence" value="ECO:0007669"/>
    <property type="project" value="TreeGrafter"/>
</dbReference>
<dbReference type="OMA" id="CSLYDLW"/>
<dbReference type="InterPro" id="IPR011545">
    <property type="entry name" value="DEAD/DEAH_box_helicase_dom"/>
</dbReference>
<dbReference type="FunFam" id="3.40.50.300:FF:000007">
    <property type="entry name" value="Pre-mRNA-splicing factor ATP-dependent RNA helicase"/>
    <property type="match status" value="1"/>
</dbReference>
<feature type="region of interest" description="Disordered" evidence="11">
    <location>
        <begin position="335"/>
        <end position="405"/>
    </location>
</feature>
<dbReference type="CDD" id="cd18791">
    <property type="entry name" value="SF2_C_RHA"/>
    <property type="match status" value="1"/>
</dbReference>
<sequence>MANNNGFGKFSKKLSNYLNKAVNDTLAATVQARARAESLEEFSKFVKALGVKNDSQAEEIYQLVNRKIDNEENGGLSDARLSKATLSKPARSSGVKLQYDDLSDEDDIVNDSFARKPIGNQPLIDLNEKKSIIEDNETTRPKFKKIKRETAFKLKQVQPQQVLEPRENLGKNAEEEKAKNGQNSIQTTTLKGNRILDDTSHHVELINTSAGNMRKGLKYNGDKPSYTNDFERGNSTKERLEQLPSFANGPGFRNRTGAESGGFFNAQGQYVDNDHLPANDLNRITISNHVLIPPFLKNVEEHLTLQITGTSVRGAGPTINPVKDINSELASMAKQGSLAVQNQRSKQERAKQAKESTGTGSNSTTSHKELRDMEANPETVRDGKNAKTREGDREKEDDDADDDDEKVDYESIMEQRRSLPAFAVKDDVVATIRDNQVTIIIGETGSGKTTQLTQYLYEAGLAHNADEAGQGSGLGVAGQEKKMIACTQPRRVAAMSVAKRVSEEMGVKLGAEVGYSVRFDDKTSNSTLIKYMTEGILLREILADPLLLDYSCIIMDEAHERSLNTDILLGLFKGLLARRRDLKLIVTSATMNADRFTRFFGAAPQFTIPGRTFPVDVYFNRNVSMDYVESAVKQILSIHLGSMAGKLEFVNDGDILVFMTGQEDIEITCDILCEKLAMLENPPPLDVLPIYSTMPPEMQKKIFRKKNLARRKVVVATNIAETSLTVDGIKYVIDCGLVKVKVYNPKLGMDTLQVVPVSLANADQRSGRAGRTSAGVAYRLYTENATSSKCMYAQPIPEIQRTNLSNTMLLLKSLNVKDINNFPFLDPPPKDLLNCSLYDLWAIDALDNYGELTKLGLEMVQFPIEPTLSKLILLSTQPEFHCSEDIVTIVAMLSVSNIFFRSKERAKESDLAREKFVVADSDHLTLLNVYTQWEVNVKKFGNNWTKLTQWCEKNFLQLKSLHRAKEIRRQLVQIMHKNKLPLLKSYHDDDVRKCLCATFYHQAAKLIKTNVNGSPEFINLRHSYMKMYLHPTSSLLDSNMGLNYVVYHELVLTSKEYMNYVTCVEPTWLLEYGYKFYGVPENVRTKLKGEECLVPGDKFKEQIEEDLALYEEREAQKRDMSKTIKKQNNKSGSLLFKRRRF</sequence>
<keyword evidence="15" id="KW-1185">Reference proteome</keyword>
<feature type="compositionally biased region" description="Acidic residues" evidence="11">
    <location>
        <begin position="395"/>
        <end position="405"/>
    </location>
</feature>
<gene>
    <name evidence="14" type="ORF">LELG_00114</name>
</gene>
<dbReference type="PROSITE" id="PS51192">
    <property type="entry name" value="HELICASE_ATP_BIND_1"/>
    <property type="match status" value="1"/>
</dbReference>
<evidence type="ECO:0000256" key="3">
    <source>
        <dbReference type="ARBA" id="ARBA00022741"/>
    </source>
</evidence>
<dbReference type="SMART" id="SM00490">
    <property type="entry name" value="HELICc"/>
    <property type="match status" value="1"/>
</dbReference>
<dbReference type="SMART" id="SM00487">
    <property type="entry name" value="DEXDc"/>
    <property type="match status" value="1"/>
</dbReference>
<dbReference type="PROSITE" id="PS51194">
    <property type="entry name" value="HELICASE_CTER"/>
    <property type="match status" value="1"/>
</dbReference>
<dbReference type="GeneID" id="5235983"/>
<evidence type="ECO:0000259" key="13">
    <source>
        <dbReference type="PROSITE" id="PS51194"/>
    </source>
</evidence>
<dbReference type="GO" id="GO:0000386">
    <property type="term" value="F:second spliceosomal transesterification activity"/>
    <property type="evidence" value="ECO:0007669"/>
    <property type="project" value="EnsemblFungi"/>
</dbReference>
<name>A5DRX8_LODEL</name>
<evidence type="ECO:0000256" key="6">
    <source>
        <dbReference type="ARBA" id="ARBA00022840"/>
    </source>
</evidence>
<keyword evidence="5" id="KW-0347">Helicase</keyword>
<keyword evidence="10" id="KW-0175">Coiled coil</keyword>
<evidence type="ECO:0000256" key="5">
    <source>
        <dbReference type="ARBA" id="ARBA00022806"/>
    </source>
</evidence>
<dbReference type="AlphaFoldDB" id="A5DRX8"/>
<dbReference type="InterPro" id="IPR002464">
    <property type="entry name" value="DNA/RNA_helicase_DEAH_CS"/>
</dbReference>
<dbReference type="GO" id="GO:0040031">
    <property type="term" value="P:snRNA modification"/>
    <property type="evidence" value="ECO:0007669"/>
    <property type="project" value="EnsemblFungi"/>
</dbReference>
<evidence type="ECO:0000256" key="11">
    <source>
        <dbReference type="SAM" id="MobiDB-lite"/>
    </source>
</evidence>
<dbReference type="PANTHER" id="PTHR18934">
    <property type="entry name" value="ATP-DEPENDENT RNA HELICASE"/>
    <property type="match status" value="1"/>
</dbReference>
<feature type="domain" description="Helicase ATP-binding" evidence="12">
    <location>
        <begin position="429"/>
        <end position="609"/>
    </location>
</feature>
<dbReference type="Gene3D" id="3.40.50.300">
    <property type="entry name" value="P-loop containing nucleotide triphosphate hydrolases"/>
    <property type="match status" value="2"/>
</dbReference>
<dbReference type="Proteomes" id="UP000001996">
    <property type="component" value="Unassembled WGS sequence"/>
</dbReference>
<evidence type="ECO:0000256" key="1">
    <source>
        <dbReference type="ARBA" id="ARBA00012552"/>
    </source>
</evidence>
<dbReference type="VEuPathDB" id="FungiDB:LELG_00114"/>
<keyword evidence="6" id="KW-0067">ATP-binding</keyword>
<dbReference type="GO" id="GO:0000378">
    <property type="term" value="P:RNA exon ligation"/>
    <property type="evidence" value="ECO:0007669"/>
    <property type="project" value="EnsemblFungi"/>
</dbReference>
<evidence type="ECO:0000259" key="12">
    <source>
        <dbReference type="PROSITE" id="PS51192"/>
    </source>
</evidence>
<dbReference type="Pfam" id="PF00270">
    <property type="entry name" value="DEAD"/>
    <property type="match status" value="1"/>
</dbReference>
<dbReference type="SUPFAM" id="SSF52540">
    <property type="entry name" value="P-loop containing nucleoside triphosphate hydrolases"/>
    <property type="match status" value="1"/>
</dbReference>
<keyword evidence="2" id="KW-0507">mRNA processing</keyword>
<dbReference type="GO" id="GO:0000350">
    <property type="term" value="P:generation of catalytic spliceosome for second transesterification step"/>
    <property type="evidence" value="ECO:0007669"/>
    <property type="project" value="EnsemblFungi"/>
</dbReference>
<dbReference type="Pfam" id="PF04408">
    <property type="entry name" value="WHD_HA2"/>
    <property type="match status" value="1"/>
</dbReference>